<dbReference type="GO" id="GO:0003676">
    <property type="term" value="F:nucleic acid binding"/>
    <property type="evidence" value="ECO:0007669"/>
    <property type="project" value="InterPro"/>
</dbReference>
<organism evidence="1 2">
    <name type="scientific">Eumeta variegata</name>
    <name type="common">Bagworm moth</name>
    <name type="synonym">Eumeta japonica</name>
    <dbReference type="NCBI Taxonomy" id="151549"/>
    <lineage>
        <taxon>Eukaryota</taxon>
        <taxon>Metazoa</taxon>
        <taxon>Ecdysozoa</taxon>
        <taxon>Arthropoda</taxon>
        <taxon>Hexapoda</taxon>
        <taxon>Insecta</taxon>
        <taxon>Pterygota</taxon>
        <taxon>Neoptera</taxon>
        <taxon>Endopterygota</taxon>
        <taxon>Lepidoptera</taxon>
        <taxon>Glossata</taxon>
        <taxon>Ditrysia</taxon>
        <taxon>Tineoidea</taxon>
        <taxon>Psychidae</taxon>
        <taxon>Oiketicinae</taxon>
        <taxon>Eumeta</taxon>
    </lineage>
</organism>
<dbReference type="Proteomes" id="UP000299102">
    <property type="component" value="Unassembled WGS sequence"/>
</dbReference>
<dbReference type="OrthoDB" id="6624493at2759"/>
<evidence type="ECO:0000313" key="2">
    <source>
        <dbReference type="Proteomes" id="UP000299102"/>
    </source>
</evidence>
<dbReference type="InterPro" id="IPR036397">
    <property type="entry name" value="RNaseH_sf"/>
</dbReference>
<evidence type="ECO:0000313" key="1">
    <source>
        <dbReference type="EMBL" id="GBP63071.1"/>
    </source>
</evidence>
<gene>
    <name evidence="1" type="ORF">EVAR_87443_1</name>
</gene>
<proteinExistence type="predicted"/>
<dbReference type="SUPFAM" id="SSF53098">
    <property type="entry name" value="Ribonuclease H-like"/>
    <property type="match status" value="1"/>
</dbReference>
<sequence>MLSKAADLIKLAQQTNSVNEERPSFGGRYRRRFRHASAPAHATHETTDFLDSTRCKPISRSPCTPELPSYNFLSFKIKNNFKGKQLSSSEDVLIALEKEVKELTVIGACQDTITVSSYHPVPLYLSKELFRLTGPTHFNGQSLLLPIAAPNFQVRDPNELLKLFGIKRILASRHHTQTCGAIECSQVTPKEYLRSFVDENQQTWGLLSYRGTAMSSYNYSVHSATGRSPLELLFEYKPHVPSSIDELKPTAYNNYERALDHKL</sequence>
<dbReference type="InterPro" id="IPR012337">
    <property type="entry name" value="RNaseH-like_sf"/>
</dbReference>
<comment type="caution">
    <text evidence="1">The sequence shown here is derived from an EMBL/GenBank/DDBJ whole genome shotgun (WGS) entry which is preliminary data.</text>
</comment>
<keyword evidence="2" id="KW-1185">Reference proteome</keyword>
<dbReference type="AlphaFoldDB" id="A0A4C1XGK1"/>
<reference evidence="1 2" key="1">
    <citation type="journal article" date="2019" name="Commun. Biol.">
        <title>The bagworm genome reveals a unique fibroin gene that provides high tensile strength.</title>
        <authorList>
            <person name="Kono N."/>
            <person name="Nakamura H."/>
            <person name="Ohtoshi R."/>
            <person name="Tomita M."/>
            <person name="Numata K."/>
            <person name="Arakawa K."/>
        </authorList>
    </citation>
    <scope>NUCLEOTIDE SEQUENCE [LARGE SCALE GENOMIC DNA]</scope>
</reference>
<dbReference type="Gene3D" id="3.30.420.10">
    <property type="entry name" value="Ribonuclease H-like superfamily/Ribonuclease H"/>
    <property type="match status" value="2"/>
</dbReference>
<dbReference type="EMBL" id="BGZK01000857">
    <property type="protein sequence ID" value="GBP63071.1"/>
    <property type="molecule type" value="Genomic_DNA"/>
</dbReference>
<accession>A0A4C1XGK1</accession>
<protein>
    <submittedName>
        <fullName evidence="1">Uncharacterized protein</fullName>
    </submittedName>
</protein>
<name>A0A4C1XGK1_EUMVA</name>